<feature type="transmembrane region" description="Helical" evidence="3">
    <location>
        <begin position="397"/>
        <end position="417"/>
    </location>
</feature>
<feature type="transmembrane region" description="Helical" evidence="3">
    <location>
        <begin position="335"/>
        <end position="360"/>
    </location>
</feature>
<name>A0A9N9LQT3_9HELO</name>
<evidence type="ECO:0000256" key="2">
    <source>
        <dbReference type="ARBA" id="ARBA00006727"/>
    </source>
</evidence>
<feature type="transmembrane region" description="Helical" evidence="3">
    <location>
        <begin position="109"/>
        <end position="129"/>
    </location>
</feature>
<dbReference type="EMBL" id="CAJVRM010000188">
    <property type="protein sequence ID" value="CAG8976734.1"/>
    <property type="molecule type" value="Genomic_DNA"/>
</dbReference>
<feature type="transmembrane region" description="Helical" evidence="3">
    <location>
        <begin position="372"/>
        <end position="391"/>
    </location>
</feature>
<dbReference type="Gene3D" id="1.20.1250.20">
    <property type="entry name" value="MFS general substrate transporter like domains"/>
    <property type="match status" value="2"/>
</dbReference>
<feature type="transmembrane region" description="Helical" evidence="3">
    <location>
        <begin position="280"/>
        <end position="299"/>
    </location>
</feature>
<dbReference type="SUPFAM" id="SSF103473">
    <property type="entry name" value="MFS general substrate transporter"/>
    <property type="match status" value="1"/>
</dbReference>
<feature type="transmembrane region" description="Helical" evidence="3">
    <location>
        <begin position="169"/>
        <end position="190"/>
    </location>
</feature>
<proteinExistence type="inferred from homology"/>
<evidence type="ECO:0000256" key="3">
    <source>
        <dbReference type="SAM" id="Phobius"/>
    </source>
</evidence>
<dbReference type="InterPro" id="IPR020846">
    <property type="entry name" value="MFS_dom"/>
</dbReference>
<keyword evidence="3" id="KW-1133">Transmembrane helix</keyword>
<feature type="transmembrane region" description="Helical" evidence="3">
    <location>
        <begin position="243"/>
        <end position="265"/>
    </location>
</feature>
<dbReference type="PANTHER" id="PTHR11360">
    <property type="entry name" value="MONOCARBOXYLATE TRANSPORTER"/>
    <property type="match status" value="1"/>
</dbReference>
<sequence length="431" mass="46752">MAYQNGSSENDDSLERGQHVTNINNEKADIVKPKTRDETSTACLQVLGAFFLMFNSWGIANTFGAFQTYYENGILRDETSSRISWIGSVQAFLLLLVGGIITGPIYDAGYMRGLVIVGSFCCVLGMFMTSLCTEYWQFILAQGFLVGAGAGSLMLPSVAVMPQYFTKRVAFATGIAATGSSVGGVIYPIVFRQLQPRIGFPWATRVLAFMMLVTLMIPVSVMRAKVFPSQRRPFTDFKVLRNVPWTLFSVGSFFGFTGMYIPFYYITTYAVEKGIVNGDLSIYILSIVNAASVLGRLIPNFFADTIGPINIIAPFVLFCSIISFSWTSIHSLATLILFCLFYGFFSGTFVSVTGPALATLSPDLSLVGTHMGMSYAFGAFGTLIGNPVAGLLLKKGWIGPAAFCGACNAIAAVLIFASRIKKVGWNVCTKA</sequence>
<feature type="transmembrane region" description="Helical" evidence="3">
    <location>
        <begin position="83"/>
        <end position="102"/>
    </location>
</feature>
<dbReference type="Pfam" id="PF07690">
    <property type="entry name" value="MFS_1"/>
    <property type="match status" value="1"/>
</dbReference>
<reference evidence="5" key="1">
    <citation type="submission" date="2021-07" db="EMBL/GenBank/DDBJ databases">
        <authorList>
            <person name="Durling M."/>
        </authorList>
    </citation>
    <scope>NUCLEOTIDE SEQUENCE</scope>
</reference>
<keyword evidence="6" id="KW-1185">Reference proteome</keyword>
<evidence type="ECO:0000313" key="6">
    <source>
        <dbReference type="Proteomes" id="UP000701801"/>
    </source>
</evidence>
<dbReference type="GO" id="GO:0016020">
    <property type="term" value="C:membrane"/>
    <property type="evidence" value="ECO:0007669"/>
    <property type="project" value="UniProtKB-SubCell"/>
</dbReference>
<dbReference type="GO" id="GO:0022857">
    <property type="term" value="F:transmembrane transporter activity"/>
    <property type="evidence" value="ECO:0007669"/>
    <property type="project" value="InterPro"/>
</dbReference>
<dbReference type="PROSITE" id="PS50850">
    <property type="entry name" value="MFS"/>
    <property type="match status" value="1"/>
</dbReference>
<feature type="transmembrane region" description="Helical" evidence="3">
    <location>
        <begin position="311"/>
        <end position="329"/>
    </location>
</feature>
<dbReference type="AlphaFoldDB" id="A0A9N9LQT3"/>
<evidence type="ECO:0000313" key="5">
    <source>
        <dbReference type="EMBL" id="CAG8976734.1"/>
    </source>
</evidence>
<feature type="transmembrane region" description="Helical" evidence="3">
    <location>
        <begin position="135"/>
        <end position="157"/>
    </location>
</feature>
<feature type="transmembrane region" description="Helical" evidence="3">
    <location>
        <begin position="202"/>
        <end position="222"/>
    </location>
</feature>
<gene>
    <name evidence="5" type="ORF">HYALB_00012532</name>
</gene>
<dbReference type="OrthoDB" id="6509908at2759"/>
<dbReference type="InterPro" id="IPR011701">
    <property type="entry name" value="MFS"/>
</dbReference>
<comment type="similarity">
    <text evidence="2">Belongs to the major facilitator superfamily. Monocarboxylate porter (TC 2.A.1.13) family.</text>
</comment>
<dbReference type="InterPro" id="IPR036259">
    <property type="entry name" value="MFS_trans_sf"/>
</dbReference>
<dbReference type="InterPro" id="IPR050327">
    <property type="entry name" value="Proton-linked_MCT"/>
</dbReference>
<accession>A0A9N9LQT3</accession>
<organism evidence="5 6">
    <name type="scientific">Hymenoscyphus albidus</name>
    <dbReference type="NCBI Taxonomy" id="595503"/>
    <lineage>
        <taxon>Eukaryota</taxon>
        <taxon>Fungi</taxon>
        <taxon>Dikarya</taxon>
        <taxon>Ascomycota</taxon>
        <taxon>Pezizomycotina</taxon>
        <taxon>Leotiomycetes</taxon>
        <taxon>Helotiales</taxon>
        <taxon>Helotiaceae</taxon>
        <taxon>Hymenoscyphus</taxon>
    </lineage>
</organism>
<comment type="subcellular location">
    <subcellularLocation>
        <location evidence="1">Membrane</location>
        <topology evidence="1">Multi-pass membrane protein</topology>
    </subcellularLocation>
</comment>
<keyword evidence="3" id="KW-0472">Membrane</keyword>
<feature type="domain" description="Major facilitator superfamily (MFS) profile" evidence="4">
    <location>
        <begin position="244"/>
        <end position="431"/>
    </location>
</feature>
<protein>
    <recommendedName>
        <fullName evidence="4">Major facilitator superfamily (MFS) profile domain-containing protein</fullName>
    </recommendedName>
</protein>
<evidence type="ECO:0000256" key="1">
    <source>
        <dbReference type="ARBA" id="ARBA00004141"/>
    </source>
</evidence>
<comment type="caution">
    <text evidence="5">The sequence shown here is derived from an EMBL/GenBank/DDBJ whole genome shotgun (WGS) entry which is preliminary data.</text>
</comment>
<dbReference type="Proteomes" id="UP000701801">
    <property type="component" value="Unassembled WGS sequence"/>
</dbReference>
<keyword evidence="3" id="KW-0812">Transmembrane</keyword>
<feature type="transmembrane region" description="Helical" evidence="3">
    <location>
        <begin position="42"/>
        <end position="63"/>
    </location>
</feature>
<evidence type="ECO:0000259" key="4">
    <source>
        <dbReference type="PROSITE" id="PS50850"/>
    </source>
</evidence>
<dbReference type="PANTHER" id="PTHR11360:SF234">
    <property type="entry name" value="MFS-TYPE TRANSPORTER DBAD-RELATED"/>
    <property type="match status" value="1"/>
</dbReference>